<dbReference type="Gene3D" id="3.40.50.11350">
    <property type="match status" value="1"/>
</dbReference>
<proteinExistence type="predicted"/>
<dbReference type="GO" id="GO:0016740">
    <property type="term" value="F:transferase activity"/>
    <property type="evidence" value="ECO:0007669"/>
    <property type="project" value="UniProtKB-KW"/>
</dbReference>
<evidence type="ECO:0000256" key="2">
    <source>
        <dbReference type="ARBA" id="ARBA00023253"/>
    </source>
</evidence>
<dbReference type="AlphaFoldDB" id="A0A7S3P737"/>
<dbReference type="PANTHER" id="PTHR31469">
    <property type="entry name" value="OS07G0633600 PROTEIN"/>
    <property type="match status" value="1"/>
</dbReference>
<evidence type="ECO:0000256" key="1">
    <source>
        <dbReference type="ARBA" id="ARBA00022679"/>
    </source>
</evidence>
<dbReference type="GO" id="GO:0006004">
    <property type="term" value="P:fucose metabolic process"/>
    <property type="evidence" value="ECO:0007669"/>
    <property type="project" value="UniProtKB-KW"/>
</dbReference>
<sequence>MEEFLKRVAMTGQMRNKVTNLVELPPQNLTDWNGQDVKVLKEWLRNVTHTPLWSPGSCLAAFPQDATEAAVNRLHGYMEEASKNPLKNPILQHPPPVDSSPLVRLRENLAGRRQLCIYDTEMQSEPVIHFMCYHKMRVRMLVHFYAFLYFEDYREDLWMKRFMRDHIRYKDPIQCAAARIVAALRKEFGDFDTFHIRRGDFQFKRTRIEAKEIYNNVKDVLPEGRPLFIATDERDKKFFDPLKQHYEIRFLDDYKHLLDGVNTNFYGMIDQLVASKGKLFFGC</sequence>
<dbReference type="InterPro" id="IPR019378">
    <property type="entry name" value="GDP-Fuc_O-FucTrfase"/>
</dbReference>
<dbReference type="PANTHER" id="PTHR31469:SF8">
    <property type="entry name" value="OS07G0641000 PROTEIN"/>
    <property type="match status" value="1"/>
</dbReference>
<dbReference type="EMBL" id="HBIM01008657">
    <property type="protein sequence ID" value="CAE0409735.1"/>
    <property type="molecule type" value="Transcribed_RNA"/>
</dbReference>
<evidence type="ECO:0000313" key="4">
    <source>
        <dbReference type="EMBL" id="CAE0409735.1"/>
    </source>
</evidence>
<organism evidence="4">
    <name type="scientific">Amphora coffeiformis</name>
    <dbReference type="NCBI Taxonomy" id="265554"/>
    <lineage>
        <taxon>Eukaryota</taxon>
        <taxon>Sar</taxon>
        <taxon>Stramenopiles</taxon>
        <taxon>Ochrophyta</taxon>
        <taxon>Bacillariophyta</taxon>
        <taxon>Bacillariophyceae</taxon>
        <taxon>Bacillariophycidae</taxon>
        <taxon>Thalassiophysales</taxon>
        <taxon>Catenulaceae</taxon>
        <taxon>Amphora</taxon>
    </lineage>
</organism>
<keyword evidence="2" id="KW-0294">Fucose metabolism</keyword>
<evidence type="ECO:0000256" key="3">
    <source>
        <dbReference type="ARBA" id="ARBA00023277"/>
    </source>
</evidence>
<dbReference type="CDD" id="cd11296">
    <property type="entry name" value="O-FucT_like"/>
    <property type="match status" value="1"/>
</dbReference>
<evidence type="ECO:0008006" key="5">
    <source>
        <dbReference type="Google" id="ProtNLM"/>
    </source>
</evidence>
<gene>
    <name evidence="4" type="ORF">ACOF00016_LOCUS7343</name>
</gene>
<keyword evidence="1" id="KW-0808">Transferase</keyword>
<accession>A0A7S3P737</accession>
<dbReference type="Pfam" id="PF10250">
    <property type="entry name" value="O-FucT"/>
    <property type="match status" value="1"/>
</dbReference>
<protein>
    <recommendedName>
        <fullName evidence="5">O-fucosyltransferase family protein</fullName>
    </recommendedName>
</protein>
<name>A0A7S3P737_9STRA</name>
<reference evidence="4" key="1">
    <citation type="submission" date="2021-01" db="EMBL/GenBank/DDBJ databases">
        <authorList>
            <person name="Corre E."/>
            <person name="Pelletier E."/>
            <person name="Niang G."/>
            <person name="Scheremetjew M."/>
            <person name="Finn R."/>
            <person name="Kale V."/>
            <person name="Holt S."/>
            <person name="Cochrane G."/>
            <person name="Meng A."/>
            <person name="Brown T."/>
            <person name="Cohen L."/>
        </authorList>
    </citation>
    <scope>NUCLEOTIDE SEQUENCE</scope>
    <source>
        <strain evidence="4">CCMP127</strain>
    </source>
</reference>
<keyword evidence="3" id="KW-0119">Carbohydrate metabolism</keyword>